<dbReference type="OrthoDB" id="9782387at2"/>
<dbReference type="SFLD" id="SFLDG01067">
    <property type="entry name" value="SPASM/twitch_domain_containing"/>
    <property type="match status" value="1"/>
</dbReference>
<dbReference type="InterPro" id="IPR013785">
    <property type="entry name" value="Aldolase_TIM"/>
</dbReference>
<dbReference type="InterPro" id="IPR036291">
    <property type="entry name" value="NAD(P)-bd_dom_sf"/>
</dbReference>
<sequence>MATSTAAGSAPRITGGCPWKRPYTRHFSSEPAKGPTESDDTMADNEKKLVKSCPKLESGLRLGQEGIHACQLGPFSSPIYWTAEEAASTTITREMIAEKRRWIFDLLNDDHSETPCKHCHMVVLKEPEEVRFDRLGHIDLAATTTCNLRCTFCGYTQQDSFAEAQYDALTVLRLFEPEDVVWDAAVDFNGGEPTLLKDFDAYIDYFASRRIRVFLYTNAVIYKQSVYDGLAKGTIRWVCASLDAGTPSTYNALKKSKRYTDVLETITRYAQAGNQGGGQLSVKYIFCQDNCGDDDVVGFTYAMLAIRPQEVWLTFDFDPLCNLPGDCADFGGHDYTRHVAAYAKTYLMLEKHGLNAVHFPEKHLAVVSLQGKMLLESAKAEIARSRKGPRHPTINLRLENFRDADGARAAGEAAGFSVSPLRIRPPGQDWQAISLAGKRLALAPACTLARRLLAHPELAGAEIVGFFDRDTVLHGKQIDGVTVYPYAQLAEQAPDLVIVAVPEHHRKDIAATVAKHLDRAAEIAVFEEHCEEQTGS</sequence>
<dbReference type="InterPro" id="IPR058240">
    <property type="entry name" value="rSAM_sf"/>
</dbReference>
<keyword evidence="2" id="KW-0949">S-adenosyl-L-methionine</keyword>
<dbReference type="SFLD" id="SFLDS00029">
    <property type="entry name" value="Radical_SAM"/>
    <property type="match status" value="1"/>
</dbReference>
<organism evidence="8 9">
    <name type="scientific">Pseudothauera nasutitermitis</name>
    <dbReference type="NCBI Taxonomy" id="2565930"/>
    <lineage>
        <taxon>Bacteria</taxon>
        <taxon>Pseudomonadati</taxon>
        <taxon>Pseudomonadota</taxon>
        <taxon>Betaproteobacteria</taxon>
        <taxon>Rhodocyclales</taxon>
        <taxon>Zoogloeaceae</taxon>
        <taxon>Pseudothauera</taxon>
    </lineage>
</organism>
<evidence type="ECO:0000313" key="8">
    <source>
        <dbReference type="EMBL" id="THF65680.1"/>
    </source>
</evidence>
<evidence type="ECO:0000256" key="5">
    <source>
        <dbReference type="ARBA" id="ARBA00023014"/>
    </source>
</evidence>
<name>A0A4S4AZQ4_9RHOO</name>
<dbReference type="PANTHER" id="PTHR11228:SF7">
    <property type="entry name" value="PQQA PEPTIDE CYCLASE"/>
    <property type="match status" value="1"/>
</dbReference>
<dbReference type="AlphaFoldDB" id="A0A4S4AZQ4"/>
<evidence type="ECO:0000256" key="3">
    <source>
        <dbReference type="ARBA" id="ARBA00022723"/>
    </source>
</evidence>
<gene>
    <name evidence="8" type="ORF">E6C76_08960</name>
</gene>
<keyword evidence="5" id="KW-0411">Iron-sulfur</keyword>
<evidence type="ECO:0000256" key="6">
    <source>
        <dbReference type="SAM" id="MobiDB-lite"/>
    </source>
</evidence>
<dbReference type="Gene3D" id="3.40.50.720">
    <property type="entry name" value="NAD(P)-binding Rossmann-like Domain"/>
    <property type="match status" value="1"/>
</dbReference>
<evidence type="ECO:0000256" key="4">
    <source>
        <dbReference type="ARBA" id="ARBA00023004"/>
    </source>
</evidence>
<evidence type="ECO:0000313" key="9">
    <source>
        <dbReference type="Proteomes" id="UP000308430"/>
    </source>
</evidence>
<dbReference type="SUPFAM" id="SSF51735">
    <property type="entry name" value="NAD(P)-binding Rossmann-fold domains"/>
    <property type="match status" value="1"/>
</dbReference>
<keyword evidence="4" id="KW-0408">Iron</keyword>
<dbReference type="GO" id="GO:0003824">
    <property type="term" value="F:catalytic activity"/>
    <property type="evidence" value="ECO:0007669"/>
    <property type="project" value="InterPro"/>
</dbReference>
<proteinExistence type="predicted"/>
<dbReference type="GO" id="GO:0051536">
    <property type="term" value="F:iron-sulfur cluster binding"/>
    <property type="evidence" value="ECO:0007669"/>
    <property type="project" value="UniProtKB-KW"/>
</dbReference>
<evidence type="ECO:0000259" key="7">
    <source>
        <dbReference type="Pfam" id="PF04055"/>
    </source>
</evidence>
<dbReference type="SUPFAM" id="SSF102114">
    <property type="entry name" value="Radical SAM enzymes"/>
    <property type="match status" value="1"/>
</dbReference>
<comment type="caution">
    <text evidence="8">The sequence shown here is derived from an EMBL/GenBank/DDBJ whole genome shotgun (WGS) entry which is preliminary data.</text>
</comment>
<feature type="region of interest" description="Disordered" evidence="6">
    <location>
        <begin position="1"/>
        <end position="43"/>
    </location>
</feature>
<dbReference type="GO" id="GO:0046872">
    <property type="term" value="F:metal ion binding"/>
    <property type="evidence" value="ECO:0007669"/>
    <property type="project" value="UniProtKB-KW"/>
</dbReference>
<comment type="cofactor">
    <cofactor evidence="1">
        <name>[4Fe-4S] cluster</name>
        <dbReference type="ChEBI" id="CHEBI:49883"/>
    </cofactor>
</comment>
<dbReference type="Gene3D" id="3.20.20.70">
    <property type="entry name" value="Aldolase class I"/>
    <property type="match status" value="1"/>
</dbReference>
<dbReference type="InterPro" id="IPR050377">
    <property type="entry name" value="Radical_SAM_PqqE_MftC-like"/>
</dbReference>
<reference evidence="8 9" key="1">
    <citation type="submission" date="2019-04" db="EMBL/GenBank/DDBJ databases">
        <title>Azoarcus nasutitermitis sp. nov. isolated from termite nest.</title>
        <authorList>
            <person name="Lin S.-Y."/>
            <person name="Hameed A."/>
            <person name="Hsu Y.-H."/>
            <person name="Young C.-C."/>
        </authorList>
    </citation>
    <scope>NUCLEOTIDE SEQUENCE [LARGE SCALE GENOMIC DNA]</scope>
    <source>
        <strain evidence="8 9">CC-YHH838</strain>
    </source>
</reference>
<dbReference type="PANTHER" id="PTHR11228">
    <property type="entry name" value="RADICAL SAM DOMAIN PROTEIN"/>
    <property type="match status" value="1"/>
</dbReference>
<dbReference type="Pfam" id="PF04055">
    <property type="entry name" value="Radical_SAM"/>
    <property type="match status" value="1"/>
</dbReference>
<feature type="domain" description="Radical SAM core" evidence="7">
    <location>
        <begin position="143"/>
        <end position="273"/>
    </location>
</feature>
<dbReference type="EMBL" id="SSOC01000003">
    <property type="protein sequence ID" value="THF65680.1"/>
    <property type="molecule type" value="Genomic_DNA"/>
</dbReference>
<keyword evidence="9" id="KW-1185">Reference proteome</keyword>
<protein>
    <submittedName>
        <fullName evidence="8">Radical SAM protein</fullName>
    </submittedName>
</protein>
<dbReference type="CDD" id="cd01335">
    <property type="entry name" value="Radical_SAM"/>
    <property type="match status" value="1"/>
</dbReference>
<accession>A0A4S4AZQ4</accession>
<evidence type="ECO:0000256" key="1">
    <source>
        <dbReference type="ARBA" id="ARBA00001966"/>
    </source>
</evidence>
<keyword evidence="3" id="KW-0479">Metal-binding</keyword>
<dbReference type="InterPro" id="IPR007197">
    <property type="entry name" value="rSAM"/>
</dbReference>
<evidence type="ECO:0000256" key="2">
    <source>
        <dbReference type="ARBA" id="ARBA00022691"/>
    </source>
</evidence>
<dbReference type="Proteomes" id="UP000308430">
    <property type="component" value="Unassembled WGS sequence"/>
</dbReference>